<evidence type="ECO:0000313" key="2">
    <source>
        <dbReference type="Proteomes" id="UP000822688"/>
    </source>
</evidence>
<reference evidence="1" key="1">
    <citation type="submission" date="2020-06" db="EMBL/GenBank/DDBJ databases">
        <title>WGS assembly of Ceratodon purpureus strain R40.</title>
        <authorList>
            <person name="Carey S.B."/>
            <person name="Jenkins J."/>
            <person name="Shu S."/>
            <person name="Lovell J.T."/>
            <person name="Sreedasyam A."/>
            <person name="Maumus F."/>
            <person name="Tiley G.P."/>
            <person name="Fernandez-Pozo N."/>
            <person name="Barry K."/>
            <person name="Chen C."/>
            <person name="Wang M."/>
            <person name="Lipzen A."/>
            <person name="Daum C."/>
            <person name="Saski C.A."/>
            <person name="Payton A.C."/>
            <person name="Mcbreen J.C."/>
            <person name="Conrad R.E."/>
            <person name="Kollar L.M."/>
            <person name="Olsson S."/>
            <person name="Huttunen S."/>
            <person name="Landis J.B."/>
            <person name="Wickett N.J."/>
            <person name="Johnson M.G."/>
            <person name="Rensing S.A."/>
            <person name="Grimwood J."/>
            <person name="Schmutz J."/>
            <person name="Mcdaniel S.F."/>
        </authorList>
    </citation>
    <scope>NUCLEOTIDE SEQUENCE</scope>
    <source>
        <strain evidence="1">R40</strain>
    </source>
</reference>
<keyword evidence="2" id="KW-1185">Reference proteome</keyword>
<dbReference type="EMBL" id="CM026422">
    <property type="protein sequence ID" value="KAG0585984.1"/>
    <property type="molecule type" value="Genomic_DNA"/>
</dbReference>
<feature type="non-terminal residue" evidence="1">
    <location>
        <position position="82"/>
    </location>
</feature>
<comment type="caution">
    <text evidence="1">The sequence shown here is derived from an EMBL/GenBank/DDBJ whole genome shotgun (WGS) entry which is preliminary data.</text>
</comment>
<dbReference type="Proteomes" id="UP000822688">
    <property type="component" value="Chromosome 2"/>
</dbReference>
<evidence type="ECO:0000313" key="1">
    <source>
        <dbReference type="EMBL" id="KAG0585984.1"/>
    </source>
</evidence>
<protein>
    <submittedName>
        <fullName evidence="1">Uncharacterized protein</fullName>
    </submittedName>
</protein>
<sequence length="82" mass="9237">MFPVYTEVAARRLYASHVKILIQYTTALSPHYFSTAQVHSSKYNRNCTHRQSPKNSIALHKCAPVLAEEGLNEYCLHSASEG</sequence>
<name>A0A8T0IQF9_CERPU</name>
<proteinExistence type="predicted"/>
<gene>
    <name evidence="1" type="ORF">KC19_2G054200</name>
</gene>
<dbReference type="AlphaFoldDB" id="A0A8T0IQF9"/>
<organism evidence="1 2">
    <name type="scientific">Ceratodon purpureus</name>
    <name type="common">Fire moss</name>
    <name type="synonym">Dicranum purpureum</name>
    <dbReference type="NCBI Taxonomy" id="3225"/>
    <lineage>
        <taxon>Eukaryota</taxon>
        <taxon>Viridiplantae</taxon>
        <taxon>Streptophyta</taxon>
        <taxon>Embryophyta</taxon>
        <taxon>Bryophyta</taxon>
        <taxon>Bryophytina</taxon>
        <taxon>Bryopsida</taxon>
        <taxon>Dicranidae</taxon>
        <taxon>Pseudoditrichales</taxon>
        <taxon>Ditrichaceae</taxon>
        <taxon>Ceratodon</taxon>
    </lineage>
</organism>
<accession>A0A8T0IQF9</accession>